<evidence type="ECO:0000256" key="4">
    <source>
        <dbReference type="ARBA" id="ARBA00022490"/>
    </source>
</evidence>
<evidence type="ECO:0000256" key="14">
    <source>
        <dbReference type="ARBA" id="ARBA00023136"/>
    </source>
</evidence>
<keyword evidence="13" id="KW-0406">Ion transport</keyword>
<feature type="domain" description="HP" evidence="19">
    <location>
        <begin position="540"/>
        <end position="613"/>
    </location>
</feature>
<dbReference type="GO" id="GO:0098703">
    <property type="term" value="P:calcium ion import across plasma membrane"/>
    <property type="evidence" value="ECO:0007669"/>
    <property type="project" value="TreeGrafter"/>
</dbReference>
<evidence type="ECO:0000256" key="8">
    <source>
        <dbReference type="ARBA" id="ARBA00022692"/>
    </source>
</evidence>
<dbReference type="GO" id="GO:0008331">
    <property type="term" value="F:high voltage-gated calcium channel activity"/>
    <property type="evidence" value="ECO:0007669"/>
    <property type="project" value="TreeGrafter"/>
</dbReference>
<dbReference type="Pfam" id="PF00520">
    <property type="entry name" value="Ion_trans"/>
    <property type="match status" value="1"/>
</dbReference>
<protein>
    <submittedName>
        <fullName evidence="20">Calcium channel, voltage-dependent, L type, alpha 1D subunit, a</fullName>
    </submittedName>
</protein>
<keyword evidence="3" id="KW-0813">Transport</keyword>
<feature type="region of interest" description="Disordered" evidence="17">
    <location>
        <begin position="573"/>
        <end position="595"/>
    </location>
</feature>
<feature type="compositionally biased region" description="Low complexity" evidence="17">
    <location>
        <begin position="488"/>
        <end position="502"/>
    </location>
</feature>
<dbReference type="InterPro" id="IPR027359">
    <property type="entry name" value="Volt_channel_dom_sf"/>
</dbReference>
<dbReference type="PANTHER" id="PTHR45628:SF11">
    <property type="entry name" value="VOLTAGE-DEPENDENT L-TYPE CALCIUM CHANNEL SUBUNIT ALPHA-1D"/>
    <property type="match status" value="1"/>
</dbReference>
<evidence type="ECO:0000256" key="12">
    <source>
        <dbReference type="ARBA" id="ARBA00022989"/>
    </source>
</evidence>
<dbReference type="InterPro" id="IPR036886">
    <property type="entry name" value="Villin_headpiece_dom_sf"/>
</dbReference>
<evidence type="ECO:0000256" key="17">
    <source>
        <dbReference type="SAM" id="MobiDB-lite"/>
    </source>
</evidence>
<dbReference type="InterPro" id="IPR005821">
    <property type="entry name" value="Ion_trans_dom"/>
</dbReference>
<feature type="region of interest" description="Disordered" evidence="17">
    <location>
        <begin position="469"/>
        <end position="540"/>
    </location>
</feature>
<keyword evidence="8 18" id="KW-0812">Transmembrane</keyword>
<dbReference type="InterPro" id="IPR032402">
    <property type="entry name" value="AbLIM_anchor"/>
</dbReference>
<comment type="subcellular location">
    <subcellularLocation>
        <location evidence="2">Cytoplasm</location>
    </subcellularLocation>
    <subcellularLocation>
        <location evidence="1">Membrane</location>
        <topology evidence="1">Multi-pass membrane protein</topology>
    </subcellularLocation>
</comment>
<dbReference type="InterPro" id="IPR050599">
    <property type="entry name" value="VDCC_alpha-1_subunit"/>
</dbReference>
<feature type="compositionally biased region" description="Polar residues" evidence="17">
    <location>
        <begin position="314"/>
        <end position="323"/>
    </location>
</feature>
<organism evidence="20">
    <name type="scientific">Nothobranchius rachovii</name>
    <name type="common">bluefin notho</name>
    <dbReference type="NCBI Taxonomy" id="451742"/>
    <lineage>
        <taxon>Eukaryota</taxon>
        <taxon>Metazoa</taxon>
        <taxon>Chordata</taxon>
        <taxon>Craniata</taxon>
        <taxon>Vertebrata</taxon>
        <taxon>Euteleostomi</taxon>
        <taxon>Actinopterygii</taxon>
        <taxon>Neopterygii</taxon>
        <taxon>Teleostei</taxon>
        <taxon>Neoteleostei</taxon>
        <taxon>Acanthomorphata</taxon>
        <taxon>Ovalentaria</taxon>
        <taxon>Atherinomorphae</taxon>
        <taxon>Cyprinodontiformes</taxon>
        <taxon>Nothobranchiidae</taxon>
        <taxon>Nothobranchius</taxon>
    </lineage>
</organism>
<dbReference type="Gene3D" id="1.10.287.70">
    <property type="match status" value="1"/>
</dbReference>
<feature type="compositionally biased region" description="Basic and acidic residues" evidence="17">
    <location>
        <begin position="696"/>
        <end position="706"/>
    </location>
</feature>
<evidence type="ECO:0000256" key="6">
    <source>
        <dbReference type="ARBA" id="ARBA00022568"/>
    </source>
</evidence>
<dbReference type="Gene3D" id="1.10.950.10">
    <property type="entry name" value="Villin headpiece domain"/>
    <property type="match status" value="1"/>
</dbReference>
<dbReference type="Pfam" id="PF16885">
    <property type="entry name" value="CAC1F_C"/>
    <property type="match status" value="1"/>
</dbReference>
<feature type="region of interest" description="Disordered" evidence="17">
    <location>
        <begin position="645"/>
        <end position="740"/>
    </location>
</feature>
<evidence type="ECO:0000256" key="11">
    <source>
        <dbReference type="ARBA" id="ARBA00022882"/>
    </source>
</evidence>
<evidence type="ECO:0000313" key="20">
    <source>
        <dbReference type="EMBL" id="SBS16872.1"/>
    </source>
</evidence>
<feature type="transmembrane region" description="Helical" evidence="18">
    <location>
        <begin position="20"/>
        <end position="46"/>
    </location>
</feature>
<keyword evidence="16" id="KW-0175">Coiled coil</keyword>
<keyword evidence="5" id="KW-0597">Phosphoprotein</keyword>
<keyword evidence="9" id="KW-0677">Repeat</keyword>
<name>A0A1A8SF64_9TELE</name>
<reference evidence="20" key="1">
    <citation type="submission" date="2016-05" db="EMBL/GenBank/DDBJ databases">
        <authorList>
            <person name="Lavstsen T."/>
            <person name="Jespersen J.S."/>
        </authorList>
    </citation>
    <scope>NUCLEOTIDE SEQUENCE</scope>
    <source>
        <tissue evidence="20">Brain</tissue>
    </source>
</reference>
<keyword evidence="4" id="KW-0963">Cytoplasm</keyword>
<evidence type="ECO:0000256" key="10">
    <source>
        <dbReference type="ARBA" id="ARBA00022837"/>
    </source>
</evidence>
<dbReference type="FunFam" id="1.20.120.350:FF:000051">
    <property type="entry name" value="Voltage-dependent L-type calcium channel subunit alpha"/>
    <property type="match status" value="1"/>
</dbReference>
<feature type="region of interest" description="Disordered" evidence="17">
    <location>
        <begin position="787"/>
        <end position="806"/>
    </location>
</feature>
<evidence type="ECO:0000256" key="5">
    <source>
        <dbReference type="ARBA" id="ARBA00022553"/>
    </source>
</evidence>
<dbReference type="InterPro" id="IPR031688">
    <property type="entry name" value="CAC1F_C"/>
</dbReference>
<keyword evidence="14 18" id="KW-0472">Membrane</keyword>
<dbReference type="InterPro" id="IPR003128">
    <property type="entry name" value="Villin_headpiece"/>
</dbReference>
<feature type="region of interest" description="Disordered" evidence="17">
    <location>
        <begin position="943"/>
        <end position="962"/>
    </location>
</feature>
<feature type="region of interest" description="Disordered" evidence="17">
    <location>
        <begin position="299"/>
        <end position="345"/>
    </location>
</feature>
<feature type="compositionally biased region" description="Basic and acidic residues" evidence="17">
    <location>
        <begin position="646"/>
        <end position="667"/>
    </location>
</feature>
<reference evidence="20" key="2">
    <citation type="submission" date="2016-06" db="EMBL/GenBank/DDBJ databases">
        <title>The genome of a short-lived fish provides insights into sex chromosome evolution and the genetic control of aging.</title>
        <authorList>
            <person name="Reichwald K."/>
            <person name="Felder M."/>
            <person name="Petzold A."/>
            <person name="Koch P."/>
            <person name="Groth M."/>
            <person name="Platzer M."/>
        </authorList>
    </citation>
    <scope>NUCLEOTIDE SEQUENCE</scope>
    <source>
        <tissue evidence="20">Brain</tissue>
    </source>
</reference>
<dbReference type="SUPFAM" id="SSF81324">
    <property type="entry name" value="Voltage-gated potassium channels"/>
    <property type="match status" value="1"/>
</dbReference>
<dbReference type="GO" id="GO:0003779">
    <property type="term" value="F:actin binding"/>
    <property type="evidence" value="ECO:0007669"/>
    <property type="project" value="InterPro"/>
</dbReference>
<dbReference type="Pfam" id="PF16182">
    <property type="entry name" value="AbLIM_anchor"/>
    <property type="match status" value="1"/>
</dbReference>
<feature type="coiled-coil region" evidence="16">
    <location>
        <begin position="430"/>
        <end position="457"/>
    </location>
</feature>
<evidence type="ECO:0000256" key="16">
    <source>
        <dbReference type="SAM" id="Coils"/>
    </source>
</evidence>
<keyword evidence="11" id="KW-0851">Voltage-gated channel</keyword>
<evidence type="ECO:0000256" key="3">
    <source>
        <dbReference type="ARBA" id="ARBA00022448"/>
    </source>
</evidence>
<keyword evidence="10" id="KW-0106">Calcium</keyword>
<keyword evidence="12 18" id="KW-1133">Transmembrane helix</keyword>
<evidence type="ECO:0000256" key="18">
    <source>
        <dbReference type="SAM" id="Phobius"/>
    </source>
</evidence>
<dbReference type="PROSITE" id="PS51089">
    <property type="entry name" value="HP"/>
    <property type="match status" value="1"/>
</dbReference>
<dbReference type="AlphaFoldDB" id="A0A1A8SF64"/>
<dbReference type="GO" id="GO:0005891">
    <property type="term" value="C:voltage-gated calcium channel complex"/>
    <property type="evidence" value="ECO:0007669"/>
    <property type="project" value="TreeGrafter"/>
</dbReference>
<proteinExistence type="predicted"/>
<feature type="transmembrane region" description="Helical" evidence="18">
    <location>
        <begin position="150"/>
        <end position="171"/>
    </location>
</feature>
<accession>A0A1A8SF64</accession>
<evidence type="ECO:0000256" key="9">
    <source>
        <dbReference type="ARBA" id="ARBA00022737"/>
    </source>
</evidence>
<dbReference type="EMBL" id="HAEI01014403">
    <property type="protein sequence ID" value="SBS16872.1"/>
    <property type="molecule type" value="Transcribed_RNA"/>
</dbReference>
<dbReference type="Gene3D" id="1.20.120.350">
    <property type="entry name" value="Voltage-gated potassium channels. Chain C"/>
    <property type="match status" value="1"/>
</dbReference>
<feature type="transmembrane region" description="Helical" evidence="18">
    <location>
        <begin position="67"/>
        <end position="100"/>
    </location>
</feature>
<evidence type="ECO:0000259" key="19">
    <source>
        <dbReference type="PROSITE" id="PS51089"/>
    </source>
</evidence>
<evidence type="ECO:0000256" key="2">
    <source>
        <dbReference type="ARBA" id="ARBA00004496"/>
    </source>
</evidence>
<dbReference type="GO" id="GO:0007010">
    <property type="term" value="P:cytoskeleton organization"/>
    <property type="evidence" value="ECO:0007669"/>
    <property type="project" value="InterPro"/>
</dbReference>
<keyword evidence="15" id="KW-0407">Ion channel</keyword>
<evidence type="ECO:0000256" key="7">
    <source>
        <dbReference type="ARBA" id="ARBA00022673"/>
    </source>
</evidence>
<dbReference type="SUPFAM" id="SSF47050">
    <property type="entry name" value="VHP, Villin headpiece domain"/>
    <property type="match status" value="1"/>
</dbReference>
<evidence type="ECO:0000256" key="13">
    <source>
        <dbReference type="ARBA" id="ARBA00023065"/>
    </source>
</evidence>
<feature type="compositionally biased region" description="Polar residues" evidence="17">
    <location>
        <begin position="582"/>
        <end position="595"/>
    </location>
</feature>
<feature type="transmembrane region" description="Helical" evidence="18">
    <location>
        <begin position="192"/>
        <end position="218"/>
    </location>
</feature>
<dbReference type="GO" id="GO:0005737">
    <property type="term" value="C:cytoplasm"/>
    <property type="evidence" value="ECO:0007669"/>
    <property type="project" value="UniProtKB-SubCell"/>
</dbReference>
<feature type="compositionally biased region" description="Polar residues" evidence="17">
    <location>
        <begin position="335"/>
        <end position="345"/>
    </location>
</feature>
<keyword evidence="6" id="KW-0109">Calcium transport</keyword>
<sequence>MTTYGAFLHKGAFCRNYFNLLDLLVVGVSLVSFGIQSSAISVVKILRVLRVLRPLRAINRAKGLKHVVQCVFVAIRTIGNIMIVTTLLQFMFACIGVQLFKGKFYRCTDEAKSSPEECKGTYILYKDGDVNQPTVHRRLWHNSDFNFDNVLMAMMALFTVSTFEGWPALLYKAIDSNRENLGPIYNYRVEISIFFIIYIIIIAFFMMNIFVGFVIVTFQEQGEKEYKNCELDKNQRQCVEYALKARPLRRGPSTPGSPATGIMTRLNDQVVGYKDLAALPRDKAILQVERPDLMTYQPHLSFSPLDPPRRERSLSPTSFSPNMSPEVKGRRAESDSGSPGGSTLQLQAGRKISTSLQHFHRPDNGTNIYRKPPIYKQDVQKQAEGSGVIQSAKFPAAQPPDPNQPSKIETEYWPCPPSLAAMEIEWRKKKVQEEDEFEDLTEDKTLQEQELEKIKSNLGRLILKEEKEKGVQFRRKTQSLPDRTHMHSTGSSANASKSPSRSGLARMQSAEFSTDKGRPAAQNGEARRERMDRGNSLPSILEQKIHPYEALIVTHKGRCRLPPGVDRTRLERHLSPEDFQESPKSTNINLNNANVSSLPNGGHHCYYEHAPPNGYPGLHSSYYDYHKPRTPQGQRRRYYEAYVRSHRGDGHHPTIRREEEFDEDRLSGEYYSGEEFYEDDSMLSGDRYQNSDTEYETPKGYHHPDSYYDDDEQPLYRDPRRSPKRRLLPATPQGHRRPSFNFECLRRQSSQDELPHQRTALPLHLMQHQVMAVAGLDSSRAHCLSPTRSTRSWATPPATPASKDQTPYYTPLIRVERPHRDSVVGSQVSVRKSSWYTDDPEFSQRTYSPIHLQVPPEYHNQYHQKRGSATSLVEAVLISEGLGRFAKDPKFVAATKHEIADACEMTIDEMESAASHLLSEGMAPGINGVNVFPFLTPKDYELQDSGAGYSDEEPETGPRGRYEEDLADEMICITTL</sequence>
<evidence type="ECO:0000256" key="15">
    <source>
        <dbReference type="ARBA" id="ARBA00023303"/>
    </source>
</evidence>
<evidence type="ECO:0000256" key="1">
    <source>
        <dbReference type="ARBA" id="ARBA00004141"/>
    </source>
</evidence>
<keyword evidence="7" id="KW-0107">Calcium channel</keyword>
<dbReference type="PANTHER" id="PTHR45628">
    <property type="entry name" value="VOLTAGE-DEPENDENT CALCIUM CHANNEL TYPE A SUBUNIT ALPHA-1"/>
    <property type="match status" value="1"/>
</dbReference>
<gene>
    <name evidence="20" type="primary">CACNA1DA</name>
</gene>